<feature type="compositionally biased region" description="Polar residues" evidence="5">
    <location>
        <begin position="108"/>
        <end position="132"/>
    </location>
</feature>
<name>A0A6J6R9C4_9ZZZZ</name>
<keyword evidence="3" id="KW-0347">Helicase</keyword>
<evidence type="ECO:0000259" key="6">
    <source>
        <dbReference type="Pfam" id="PF13361"/>
    </source>
</evidence>
<keyword evidence="2" id="KW-0378">Hydrolase</keyword>
<accession>A0A6J6R9C4</accession>
<dbReference type="InterPro" id="IPR000212">
    <property type="entry name" value="DNA_helicase_UvrD/REP"/>
</dbReference>
<dbReference type="InterPro" id="IPR027417">
    <property type="entry name" value="P-loop_NTPase"/>
</dbReference>
<dbReference type="Gene3D" id="3.40.50.300">
    <property type="entry name" value="P-loop containing nucleotide triphosphate hydrolases"/>
    <property type="match status" value="1"/>
</dbReference>
<dbReference type="InterPro" id="IPR014017">
    <property type="entry name" value="DNA_helicase_UvrD-like_C"/>
</dbReference>
<dbReference type="GO" id="GO:0005634">
    <property type="term" value="C:nucleus"/>
    <property type="evidence" value="ECO:0007669"/>
    <property type="project" value="TreeGrafter"/>
</dbReference>
<dbReference type="PANTHER" id="PTHR11070:SF2">
    <property type="entry name" value="ATP-DEPENDENT DNA HELICASE SRS2"/>
    <property type="match status" value="1"/>
</dbReference>
<dbReference type="AlphaFoldDB" id="A0A6J6R9C4"/>
<dbReference type="GO" id="GO:0043138">
    <property type="term" value="F:3'-5' DNA helicase activity"/>
    <property type="evidence" value="ECO:0007669"/>
    <property type="project" value="TreeGrafter"/>
</dbReference>
<protein>
    <submittedName>
        <fullName evidence="7">Unannotated protein</fullName>
    </submittedName>
</protein>
<organism evidence="7">
    <name type="scientific">freshwater metagenome</name>
    <dbReference type="NCBI Taxonomy" id="449393"/>
    <lineage>
        <taxon>unclassified sequences</taxon>
        <taxon>metagenomes</taxon>
        <taxon>ecological metagenomes</taxon>
    </lineage>
</organism>
<evidence type="ECO:0000256" key="4">
    <source>
        <dbReference type="ARBA" id="ARBA00022840"/>
    </source>
</evidence>
<gene>
    <name evidence="7" type="ORF">UFOPK2662_00511</name>
</gene>
<evidence type="ECO:0000256" key="2">
    <source>
        <dbReference type="ARBA" id="ARBA00022801"/>
    </source>
</evidence>
<feature type="region of interest" description="Disordered" evidence="5">
    <location>
        <begin position="101"/>
        <end position="132"/>
    </location>
</feature>
<sequence length="185" mass="20391">MRDEAKDDHDSNAVTVTSIHKAKGMEWDAVFLPKFVDGLIPISFAKSPSEIDEERRLAYVAITRARKYLMISWGASYLTVFGTVKTQARSRFISFMEEPKPTVDLTKPKSNSQPKGDGQSPTNRLNPDSSSRIKLTEPLAVGNRVHNAKYGLGTVISIDGPSVIIDFGSLGKKSFKKAHPGVDRL</sequence>
<dbReference type="Pfam" id="PF13361">
    <property type="entry name" value="UvrD_C"/>
    <property type="match status" value="1"/>
</dbReference>
<evidence type="ECO:0000256" key="1">
    <source>
        <dbReference type="ARBA" id="ARBA00022741"/>
    </source>
</evidence>
<dbReference type="EMBL" id="CAEZYI010000020">
    <property type="protein sequence ID" value="CAB4718098.1"/>
    <property type="molecule type" value="Genomic_DNA"/>
</dbReference>
<dbReference type="GO" id="GO:0000725">
    <property type="term" value="P:recombinational repair"/>
    <property type="evidence" value="ECO:0007669"/>
    <property type="project" value="TreeGrafter"/>
</dbReference>
<proteinExistence type="predicted"/>
<reference evidence="7" key="1">
    <citation type="submission" date="2020-05" db="EMBL/GenBank/DDBJ databases">
        <authorList>
            <person name="Chiriac C."/>
            <person name="Salcher M."/>
            <person name="Ghai R."/>
            <person name="Kavagutti S V."/>
        </authorList>
    </citation>
    <scope>NUCLEOTIDE SEQUENCE</scope>
</reference>
<keyword evidence="4" id="KW-0067">ATP-binding</keyword>
<feature type="domain" description="UvrD-like helicase C-terminal" evidence="6">
    <location>
        <begin position="4"/>
        <end position="73"/>
    </location>
</feature>
<dbReference type="GO" id="GO:0016787">
    <property type="term" value="F:hydrolase activity"/>
    <property type="evidence" value="ECO:0007669"/>
    <property type="project" value="UniProtKB-KW"/>
</dbReference>
<dbReference type="GO" id="GO:0003677">
    <property type="term" value="F:DNA binding"/>
    <property type="evidence" value="ECO:0007669"/>
    <property type="project" value="InterPro"/>
</dbReference>
<dbReference type="SUPFAM" id="SSF52540">
    <property type="entry name" value="P-loop containing nucleoside triphosphate hydrolases"/>
    <property type="match status" value="1"/>
</dbReference>
<evidence type="ECO:0000313" key="7">
    <source>
        <dbReference type="EMBL" id="CAB4718098.1"/>
    </source>
</evidence>
<dbReference type="PANTHER" id="PTHR11070">
    <property type="entry name" value="UVRD / RECB / PCRA DNA HELICASE FAMILY MEMBER"/>
    <property type="match status" value="1"/>
</dbReference>
<evidence type="ECO:0000256" key="3">
    <source>
        <dbReference type="ARBA" id="ARBA00022806"/>
    </source>
</evidence>
<keyword evidence="1" id="KW-0547">Nucleotide-binding</keyword>
<evidence type="ECO:0000256" key="5">
    <source>
        <dbReference type="SAM" id="MobiDB-lite"/>
    </source>
</evidence>
<dbReference type="GO" id="GO:0005524">
    <property type="term" value="F:ATP binding"/>
    <property type="evidence" value="ECO:0007669"/>
    <property type="project" value="UniProtKB-KW"/>
</dbReference>